<dbReference type="AlphaFoldDB" id="A0A1T5F0H2"/>
<feature type="transmembrane region" description="Helical" evidence="1">
    <location>
        <begin position="23"/>
        <end position="47"/>
    </location>
</feature>
<dbReference type="OrthoDB" id="1120881at2"/>
<evidence type="ECO:0008006" key="4">
    <source>
        <dbReference type="Google" id="ProtNLM"/>
    </source>
</evidence>
<feature type="transmembrane region" description="Helical" evidence="1">
    <location>
        <begin position="109"/>
        <end position="129"/>
    </location>
</feature>
<dbReference type="STRING" id="572036.SAMN05661099_3359"/>
<name>A0A1T5F0H2_9SPHI</name>
<dbReference type="Proteomes" id="UP000189981">
    <property type="component" value="Unassembled WGS sequence"/>
</dbReference>
<keyword evidence="1" id="KW-0472">Membrane</keyword>
<dbReference type="EMBL" id="FUYR01000005">
    <property type="protein sequence ID" value="SKB89651.1"/>
    <property type="molecule type" value="Genomic_DNA"/>
</dbReference>
<keyword evidence="3" id="KW-1185">Reference proteome</keyword>
<gene>
    <name evidence="2" type="ORF">SAMN05661099_3359</name>
</gene>
<protein>
    <recommendedName>
        <fullName evidence="4">DUF308 domain-containing protein</fullName>
    </recommendedName>
</protein>
<evidence type="ECO:0000313" key="2">
    <source>
        <dbReference type="EMBL" id="SKB89651.1"/>
    </source>
</evidence>
<reference evidence="3" key="1">
    <citation type="submission" date="2017-02" db="EMBL/GenBank/DDBJ databases">
        <authorList>
            <person name="Varghese N."/>
            <person name="Submissions S."/>
        </authorList>
    </citation>
    <scope>NUCLEOTIDE SEQUENCE [LARGE SCALE GENOMIC DNA]</scope>
    <source>
        <strain evidence="3">DSM 22385</strain>
    </source>
</reference>
<feature type="transmembrane region" description="Helical" evidence="1">
    <location>
        <begin position="135"/>
        <end position="152"/>
    </location>
</feature>
<proteinExistence type="predicted"/>
<accession>A0A1T5F0H2</accession>
<evidence type="ECO:0000256" key="1">
    <source>
        <dbReference type="SAM" id="Phobius"/>
    </source>
</evidence>
<feature type="transmembrane region" description="Helical" evidence="1">
    <location>
        <begin position="67"/>
        <end position="89"/>
    </location>
</feature>
<dbReference type="RefSeq" id="WP_079703857.1">
    <property type="nucleotide sequence ID" value="NZ_FUYR01000005.1"/>
</dbReference>
<keyword evidence="1" id="KW-0812">Transmembrane</keyword>
<organism evidence="2 3">
    <name type="scientific">Daejeonella lutea</name>
    <dbReference type="NCBI Taxonomy" id="572036"/>
    <lineage>
        <taxon>Bacteria</taxon>
        <taxon>Pseudomonadati</taxon>
        <taxon>Bacteroidota</taxon>
        <taxon>Sphingobacteriia</taxon>
        <taxon>Sphingobacteriales</taxon>
        <taxon>Sphingobacteriaceae</taxon>
        <taxon>Daejeonella</taxon>
    </lineage>
</organism>
<sequence>MKEKDVYAELSSIRNLMERSSKFISLSGLSGILAGIYALAGSGLGYFLIHSALGTDSGAGPFEKPLIFWQLFMIALAVLFFSVVTACWLTIRKAKSVNENVWNPVSRRLLAASGVPLITGGLFVLIMLFKSEYILVAPGCLIFYGLALFAGSHYTYIDVKWLGICEILLGLLALIIPGHGLILWTIGFGFLHIIYGSIMHFKYDR</sequence>
<evidence type="ECO:0000313" key="3">
    <source>
        <dbReference type="Proteomes" id="UP000189981"/>
    </source>
</evidence>
<keyword evidence="1" id="KW-1133">Transmembrane helix</keyword>